<accession>A0A1G8HAU9</accession>
<evidence type="ECO:0000259" key="1">
    <source>
        <dbReference type="Pfam" id="PF13556"/>
    </source>
</evidence>
<dbReference type="EMBL" id="FNDZ01000001">
    <property type="protein sequence ID" value="SDI03762.1"/>
    <property type="molecule type" value="Genomic_DNA"/>
</dbReference>
<dbReference type="InterPro" id="IPR042070">
    <property type="entry name" value="PucR_C-HTH_sf"/>
</dbReference>
<dbReference type="Proteomes" id="UP000183255">
    <property type="component" value="Unassembled WGS sequence"/>
</dbReference>
<dbReference type="PANTHER" id="PTHR33744:SF15">
    <property type="entry name" value="CARBOHYDRATE DIACID REGULATOR"/>
    <property type="match status" value="1"/>
</dbReference>
<dbReference type="InterPro" id="IPR025736">
    <property type="entry name" value="PucR_C-HTH_dom"/>
</dbReference>
<evidence type="ECO:0000313" key="2">
    <source>
        <dbReference type="EMBL" id="SDI03762.1"/>
    </source>
</evidence>
<sequence length="226" mass="26141">MTTYSLSSTSEKMKLNNKIEDLQKEVPKTSFCPILSSTENLTELYEFLTAYLGSDHYLLLMENHVIVMAPVKDAFKIASGLSTALTENFYKNHTVLYYRNPCTGSLLERISELQDTSRSIVQSDLKGSLYAVEDLFLVRILEQISKEELSKFLETKRSSYEKLSYELRLTVKTFIEESLSMSRTSKVLFIHRNTLTYRIQKIHQITGLDIRNFQEALQLLTLSYFV</sequence>
<dbReference type="Pfam" id="PF13556">
    <property type="entry name" value="HTH_30"/>
    <property type="match status" value="1"/>
</dbReference>
<dbReference type="RefSeq" id="WP_031573716.1">
    <property type="nucleotide sequence ID" value="NZ_FNDZ01000001.1"/>
</dbReference>
<name>A0A1G8HAU9_9CLOT</name>
<evidence type="ECO:0000313" key="3">
    <source>
        <dbReference type="Proteomes" id="UP000183255"/>
    </source>
</evidence>
<reference evidence="2 3" key="1">
    <citation type="submission" date="2016-10" db="EMBL/GenBank/DDBJ databases">
        <authorList>
            <person name="de Groot N.N."/>
        </authorList>
    </citation>
    <scope>NUCLEOTIDE SEQUENCE [LARGE SCALE GENOMIC DNA]</scope>
    <source>
        <strain evidence="2 3">CGMCC 1.5058</strain>
    </source>
</reference>
<dbReference type="AlphaFoldDB" id="A0A1G8HAU9"/>
<gene>
    <name evidence="2" type="ORF">SAMN05421804_101526</name>
</gene>
<protein>
    <submittedName>
        <fullName evidence="2">PucR C-terminal helix-turn-helix domain-containing protein</fullName>
    </submittedName>
</protein>
<dbReference type="Gene3D" id="1.10.10.2840">
    <property type="entry name" value="PucR C-terminal helix-turn-helix domain"/>
    <property type="match status" value="1"/>
</dbReference>
<organism evidence="2 3">
    <name type="scientific">Proteiniclasticum ruminis</name>
    <dbReference type="NCBI Taxonomy" id="398199"/>
    <lineage>
        <taxon>Bacteria</taxon>
        <taxon>Bacillati</taxon>
        <taxon>Bacillota</taxon>
        <taxon>Clostridia</taxon>
        <taxon>Eubacteriales</taxon>
        <taxon>Clostridiaceae</taxon>
        <taxon>Proteiniclasticum</taxon>
    </lineage>
</organism>
<feature type="domain" description="PucR C-terminal helix-turn-helix" evidence="1">
    <location>
        <begin position="168"/>
        <end position="219"/>
    </location>
</feature>
<dbReference type="PANTHER" id="PTHR33744">
    <property type="entry name" value="CARBOHYDRATE DIACID REGULATOR"/>
    <property type="match status" value="1"/>
</dbReference>
<proteinExistence type="predicted"/>
<dbReference type="InterPro" id="IPR051448">
    <property type="entry name" value="CdaR-like_regulators"/>
</dbReference>